<reference evidence="1 2" key="1">
    <citation type="submission" date="2007-01" db="EMBL/GenBank/DDBJ databases">
        <authorList>
            <person name="Haygood M."/>
            <person name="Podell S."/>
            <person name="Anderson C."/>
            <person name="Hopkinson B."/>
            <person name="Roe K."/>
            <person name="Barbeau K."/>
            <person name="Gaasterland T."/>
            <person name="Ferriera S."/>
            <person name="Johnson J."/>
            <person name="Kravitz S."/>
            <person name="Beeson K."/>
            <person name="Sutton G."/>
            <person name="Rogers Y.-H."/>
            <person name="Friedman R."/>
            <person name="Frazier M."/>
            <person name="Venter J.C."/>
        </authorList>
    </citation>
    <scope>NUCLEOTIDE SEQUENCE [LARGE SCALE GENOMIC DNA]</scope>
    <source>
        <strain evidence="1 2">ATCC 23134</strain>
    </source>
</reference>
<sequence>MARYQLVSKEEYQHTMADVPLPSPTQYERFAQHLMDVHSWYKHLSLRYGGHFIVFLHSSAGAVYPTQHPSLPFGNHTEGYHKAFGYLSYMYVSNARRKLHYSRDDEDTFRAGEVLVPLTADLLSMTSFVLYPYVNHNGYESILNGYADRQRDLEDWHNGVFTLPDQQLFASFVHLHQQTDGALNGLENSLYQEYIDASPTRLSPLFNQYPQLRSIKVLQQKTQAAYESLRQSEYDKIMLALKNLQKYLKHTK</sequence>
<organism evidence="1 2">
    <name type="scientific">Microscilla marina ATCC 23134</name>
    <dbReference type="NCBI Taxonomy" id="313606"/>
    <lineage>
        <taxon>Bacteria</taxon>
        <taxon>Pseudomonadati</taxon>
        <taxon>Bacteroidota</taxon>
        <taxon>Cytophagia</taxon>
        <taxon>Cytophagales</taxon>
        <taxon>Microscillaceae</taxon>
        <taxon>Microscilla</taxon>
    </lineage>
</organism>
<accession>A1ZZK0</accession>
<protein>
    <submittedName>
        <fullName evidence="1">Uncharacterized protein</fullName>
    </submittedName>
</protein>
<dbReference type="AlphaFoldDB" id="A1ZZK0"/>
<evidence type="ECO:0000313" key="1">
    <source>
        <dbReference type="EMBL" id="EAY24195.1"/>
    </source>
</evidence>
<dbReference type="EMBL" id="AAWS01000078">
    <property type="protein sequence ID" value="EAY24195.1"/>
    <property type="molecule type" value="Genomic_DNA"/>
</dbReference>
<dbReference type="Proteomes" id="UP000004095">
    <property type="component" value="Unassembled WGS sequence"/>
</dbReference>
<dbReference type="RefSeq" id="WP_002705327.1">
    <property type="nucleotide sequence ID" value="NZ_AAWS01000078.1"/>
</dbReference>
<gene>
    <name evidence="1" type="ORF">M23134_01783</name>
</gene>
<name>A1ZZK0_MICM2</name>
<evidence type="ECO:0000313" key="2">
    <source>
        <dbReference type="Proteomes" id="UP000004095"/>
    </source>
</evidence>
<keyword evidence="2" id="KW-1185">Reference proteome</keyword>
<proteinExistence type="predicted"/>
<comment type="caution">
    <text evidence="1">The sequence shown here is derived from an EMBL/GenBank/DDBJ whole genome shotgun (WGS) entry which is preliminary data.</text>
</comment>
<dbReference type="OrthoDB" id="3078546at2"/>